<dbReference type="AlphaFoldDB" id="A0A1I3WAG5"/>
<dbReference type="RefSeq" id="WP_092513525.1">
    <property type="nucleotide sequence ID" value="NZ_CAWNQB010000018.1"/>
</dbReference>
<dbReference type="EMBL" id="FORG01000025">
    <property type="protein sequence ID" value="SFK04664.1"/>
    <property type="molecule type" value="Genomic_DNA"/>
</dbReference>
<evidence type="ECO:0000313" key="4">
    <source>
        <dbReference type="Proteomes" id="UP000224607"/>
    </source>
</evidence>
<evidence type="ECO:0000313" key="1">
    <source>
        <dbReference type="EMBL" id="PHM36767.1"/>
    </source>
</evidence>
<accession>A0A1I3WAG5</accession>
<gene>
    <name evidence="2" type="ORF">SAMN05421680_12535</name>
    <name evidence="1" type="ORF">Xmau_04131</name>
</gene>
<reference evidence="3" key="2">
    <citation type="submission" date="2016-10" db="EMBL/GenBank/DDBJ databases">
        <authorList>
            <person name="Varghese N."/>
            <person name="Submissions S."/>
        </authorList>
    </citation>
    <scope>NUCLEOTIDE SEQUENCE [LARGE SCALE GENOMIC DNA]</scope>
    <source>
        <strain evidence="3">DSM 17908</strain>
    </source>
</reference>
<dbReference type="Proteomes" id="UP000224607">
    <property type="component" value="Unassembled WGS sequence"/>
</dbReference>
<name>A0A1I3WAG5_9GAMM</name>
<keyword evidence="4" id="KW-1185">Reference proteome</keyword>
<evidence type="ECO:0000313" key="3">
    <source>
        <dbReference type="Proteomes" id="UP000198919"/>
    </source>
</evidence>
<dbReference type="EMBL" id="NITY01000025">
    <property type="protein sequence ID" value="PHM36767.1"/>
    <property type="molecule type" value="Genomic_DNA"/>
</dbReference>
<organism evidence="2 3">
    <name type="scientific">Xenorhabdus mauleonii</name>
    <dbReference type="NCBI Taxonomy" id="351675"/>
    <lineage>
        <taxon>Bacteria</taxon>
        <taxon>Pseudomonadati</taxon>
        <taxon>Pseudomonadota</taxon>
        <taxon>Gammaproteobacteria</taxon>
        <taxon>Enterobacterales</taxon>
        <taxon>Morganellaceae</taxon>
        <taxon>Xenorhabdus</taxon>
    </lineage>
</organism>
<evidence type="ECO:0000313" key="2">
    <source>
        <dbReference type="EMBL" id="SFK04664.1"/>
    </source>
</evidence>
<sequence length="95" mass="11075">MGVHYSTYNIKCRLSVPFDLVNTRFDVFMLTVSIEDDINKVHKSTGYSTTRLIATTSILETLEELYGKVKDSNYFDEIYLPIIKEEILSFEKILR</sequence>
<reference evidence="1 4" key="3">
    <citation type="journal article" date="2017" name="Nat. Microbiol.">
        <title>Natural product diversity associated with the nematode symbionts Photorhabdus and Xenorhabdus.</title>
        <authorList>
            <person name="Tobias N.J."/>
            <person name="Wolff H."/>
            <person name="Djahanschiri B."/>
            <person name="Grundmann F."/>
            <person name="Kronenwerth M."/>
            <person name="Shi Y.M."/>
            <person name="Simonyi S."/>
            <person name="Grun P."/>
            <person name="Shapiro-Ilan D."/>
            <person name="Pidot S.J."/>
            <person name="Stinear T.P."/>
            <person name="Ebersberger I."/>
            <person name="Bode H.B."/>
        </authorList>
    </citation>
    <scope>NUCLEOTIDE SEQUENCE [LARGE SCALE GENOMIC DNA]</scope>
    <source>
        <strain evidence="1 4">DSM 17908</strain>
    </source>
</reference>
<protein>
    <submittedName>
        <fullName evidence="2">Uncharacterized protein</fullName>
    </submittedName>
</protein>
<reference evidence="2" key="1">
    <citation type="submission" date="2016-10" db="EMBL/GenBank/DDBJ databases">
        <authorList>
            <person name="de Groot N.N."/>
        </authorList>
    </citation>
    <scope>NUCLEOTIDE SEQUENCE [LARGE SCALE GENOMIC DNA]</scope>
    <source>
        <strain evidence="2">DSM 17908</strain>
    </source>
</reference>
<proteinExistence type="predicted"/>
<dbReference type="Proteomes" id="UP000198919">
    <property type="component" value="Unassembled WGS sequence"/>
</dbReference>